<comment type="caution">
    <text evidence="6">The sequence shown here is derived from an EMBL/GenBank/DDBJ whole genome shotgun (WGS) entry which is preliminary data.</text>
</comment>
<dbReference type="PIRSF" id="PIRSF002741">
    <property type="entry name" value="MppA"/>
    <property type="match status" value="1"/>
</dbReference>
<dbReference type="PANTHER" id="PTHR30290:SF9">
    <property type="entry name" value="OLIGOPEPTIDE-BINDING PROTEIN APPA"/>
    <property type="match status" value="1"/>
</dbReference>
<dbReference type="SUPFAM" id="SSF53850">
    <property type="entry name" value="Periplasmic binding protein-like II"/>
    <property type="match status" value="1"/>
</dbReference>
<evidence type="ECO:0000313" key="6">
    <source>
        <dbReference type="EMBL" id="KKR85997.1"/>
    </source>
</evidence>
<evidence type="ECO:0000313" key="7">
    <source>
        <dbReference type="Proteomes" id="UP000034854"/>
    </source>
</evidence>
<accession>A0A0G0XE15</accession>
<dbReference type="Gene3D" id="3.90.76.10">
    <property type="entry name" value="Dipeptide-binding Protein, Domain 1"/>
    <property type="match status" value="1"/>
</dbReference>
<dbReference type="GO" id="GO:0015833">
    <property type="term" value="P:peptide transport"/>
    <property type="evidence" value="ECO:0007669"/>
    <property type="project" value="TreeGrafter"/>
</dbReference>
<feature type="transmembrane region" description="Helical" evidence="4">
    <location>
        <begin position="27"/>
        <end position="47"/>
    </location>
</feature>
<dbReference type="InterPro" id="IPR000914">
    <property type="entry name" value="SBP_5_dom"/>
</dbReference>
<sequence length="457" mass="52319">MFSHKVPVRRFKFWVSVFRAYINRYKLWILLFVMFASITTFGFKIFLQQVSRTNVLAIGYVGTYKLENIPTNVLALATDSLLKIDKSGKPQPAMASHWTTTDDGKKYIVFLKDNLKWHDDTQVNAKDISLAVSGVSIVALNNKAIEFDLKTPLVSFLQTLDKPVFKTNSFYGTGQFRIVHISKIEDIIKEIKLTPKNKNLPRVEIKFYPTQSQALEALKIGEVKVATVSQASNLHSWPNLEVERTLDETEVITIFYNNDDALLSSKEFRQALNYAINRQEFDGVLGQSPIYPSSWTFNEAVKGYDYNSGKAKELISKSQIENPKVTLTVGPALEEIADRIANDWEAIGVKVVIKKEKSVPSDFQALLAVNELPRDPDQYALWHSTQTATNITKYKNVRVDKLLEDARITREEDRRKDLYFEFQKVLTDDAPAAFLYYPYKYRVVYKNAKPLLSKLPE</sequence>
<organism evidence="6 7">
    <name type="scientific">Candidatus Curtissbacteria bacterium GW2011_GWA1_41_11</name>
    <dbReference type="NCBI Taxonomy" id="1618409"/>
    <lineage>
        <taxon>Bacteria</taxon>
        <taxon>Candidatus Curtissiibacteriota</taxon>
    </lineage>
</organism>
<feature type="domain" description="Solute-binding protein family 5" evidence="5">
    <location>
        <begin position="133"/>
        <end position="358"/>
    </location>
</feature>
<comment type="similarity">
    <text evidence="1">Belongs to the bacterial solute-binding protein 5 family.</text>
</comment>
<dbReference type="AlphaFoldDB" id="A0A0G0XE15"/>
<gene>
    <name evidence="6" type="ORF">UU34_C0024G0005</name>
</gene>
<reference evidence="6 7" key="1">
    <citation type="journal article" date="2015" name="Nature">
        <title>rRNA introns, odd ribosomes, and small enigmatic genomes across a large radiation of phyla.</title>
        <authorList>
            <person name="Brown C.T."/>
            <person name="Hug L.A."/>
            <person name="Thomas B.C."/>
            <person name="Sharon I."/>
            <person name="Castelle C.J."/>
            <person name="Singh A."/>
            <person name="Wilkins M.J."/>
            <person name="Williams K.H."/>
            <person name="Banfield J.F."/>
        </authorList>
    </citation>
    <scope>NUCLEOTIDE SEQUENCE [LARGE SCALE GENOMIC DNA]</scope>
</reference>
<keyword evidence="4" id="KW-0812">Transmembrane</keyword>
<dbReference type="Pfam" id="PF00496">
    <property type="entry name" value="SBP_bac_5"/>
    <property type="match status" value="2"/>
</dbReference>
<proteinExistence type="inferred from homology"/>
<keyword evidence="2" id="KW-0813">Transport</keyword>
<dbReference type="GO" id="GO:1904680">
    <property type="term" value="F:peptide transmembrane transporter activity"/>
    <property type="evidence" value="ECO:0007669"/>
    <property type="project" value="TreeGrafter"/>
</dbReference>
<dbReference type="EMBL" id="LCAG01000024">
    <property type="protein sequence ID" value="KKR85997.1"/>
    <property type="molecule type" value="Genomic_DNA"/>
</dbReference>
<name>A0A0G0XE15_9BACT</name>
<keyword evidence="4" id="KW-1133">Transmembrane helix</keyword>
<dbReference type="Gene3D" id="3.10.105.10">
    <property type="entry name" value="Dipeptide-binding Protein, Domain 3"/>
    <property type="match status" value="1"/>
</dbReference>
<evidence type="ECO:0000256" key="4">
    <source>
        <dbReference type="SAM" id="Phobius"/>
    </source>
</evidence>
<dbReference type="PANTHER" id="PTHR30290">
    <property type="entry name" value="PERIPLASMIC BINDING COMPONENT OF ABC TRANSPORTER"/>
    <property type="match status" value="1"/>
</dbReference>
<dbReference type="Gene3D" id="3.40.190.10">
    <property type="entry name" value="Periplasmic binding protein-like II"/>
    <property type="match status" value="1"/>
</dbReference>
<dbReference type="Proteomes" id="UP000034854">
    <property type="component" value="Unassembled WGS sequence"/>
</dbReference>
<dbReference type="InterPro" id="IPR030678">
    <property type="entry name" value="Peptide/Ni-bd"/>
</dbReference>
<dbReference type="GO" id="GO:0043190">
    <property type="term" value="C:ATP-binding cassette (ABC) transporter complex"/>
    <property type="evidence" value="ECO:0007669"/>
    <property type="project" value="InterPro"/>
</dbReference>
<protein>
    <submittedName>
        <fullName evidence="6">Extracellular solute-binding protein family 5</fullName>
    </submittedName>
</protein>
<keyword evidence="4" id="KW-0472">Membrane</keyword>
<evidence type="ECO:0000259" key="5">
    <source>
        <dbReference type="Pfam" id="PF00496"/>
    </source>
</evidence>
<dbReference type="GO" id="GO:0042597">
    <property type="term" value="C:periplasmic space"/>
    <property type="evidence" value="ECO:0007669"/>
    <property type="project" value="UniProtKB-ARBA"/>
</dbReference>
<evidence type="ECO:0000256" key="1">
    <source>
        <dbReference type="ARBA" id="ARBA00005695"/>
    </source>
</evidence>
<evidence type="ECO:0000256" key="2">
    <source>
        <dbReference type="ARBA" id="ARBA00022448"/>
    </source>
</evidence>
<evidence type="ECO:0000256" key="3">
    <source>
        <dbReference type="ARBA" id="ARBA00022729"/>
    </source>
</evidence>
<dbReference type="InterPro" id="IPR039424">
    <property type="entry name" value="SBP_5"/>
</dbReference>
<feature type="domain" description="Solute-binding protein family 5" evidence="5">
    <location>
        <begin position="89"/>
        <end position="128"/>
    </location>
</feature>
<keyword evidence="3" id="KW-0732">Signal</keyword>